<accession>A0A1J4SGA3</accession>
<evidence type="ECO:0000313" key="9">
    <source>
        <dbReference type="Proteomes" id="UP000182278"/>
    </source>
</evidence>
<dbReference type="GO" id="GO:0000160">
    <property type="term" value="P:phosphorelay signal transduction system"/>
    <property type="evidence" value="ECO:0007669"/>
    <property type="project" value="UniProtKB-KW"/>
</dbReference>
<dbReference type="CDD" id="cd00156">
    <property type="entry name" value="REC"/>
    <property type="match status" value="1"/>
</dbReference>
<evidence type="ECO:0000256" key="4">
    <source>
        <dbReference type="ARBA" id="ARBA00023125"/>
    </source>
</evidence>
<evidence type="ECO:0000256" key="1">
    <source>
        <dbReference type="ARBA" id="ARBA00022553"/>
    </source>
</evidence>
<proteinExistence type="predicted"/>
<evidence type="ECO:0000259" key="7">
    <source>
        <dbReference type="PROSITE" id="PS50110"/>
    </source>
</evidence>
<keyword evidence="2" id="KW-0902">Two-component regulatory system</keyword>
<evidence type="ECO:0000256" key="3">
    <source>
        <dbReference type="ARBA" id="ARBA00023015"/>
    </source>
</evidence>
<evidence type="ECO:0000256" key="2">
    <source>
        <dbReference type="ARBA" id="ARBA00023012"/>
    </source>
</evidence>
<keyword evidence="3" id="KW-0805">Transcription regulation</keyword>
<reference evidence="8 9" key="1">
    <citation type="journal article" date="2016" name="Environ. Microbiol.">
        <title>Genomic resolution of a cold subsurface aquifer community provides metabolic insights for novel microbes adapted to high CO concentrations.</title>
        <authorList>
            <person name="Probst A.J."/>
            <person name="Castelle C.J."/>
            <person name="Singh A."/>
            <person name="Brown C.T."/>
            <person name="Anantharaman K."/>
            <person name="Sharon I."/>
            <person name="Hug L.A."/>
            <person name="Burstein D."/>
            <person name="Emerson J.B."/>
            <person name="Thomas B.C."/>
            <person name="Banfield J.F."/>
        </authorList>
    </citation>
    <scope>NUCLEOTIDE SEQUENCE [LARGE SCALE GENOMIC DNA]</scope>
    <source>
        <strain evidence="8">CG1_02_38_46</strain>
    </source>
</reference>
<dbReference type="Proteomes" id="UP000182278">
    <property type="component" value="Unassembled WGS sequence"/>
</dbReference>
<dbReference type="SUPFAM" id="SSF52172">
    <property type="entry name" value="CheY-like"/>
    <property type="match status" value="1"/>
</dbReference>
<feature type="domain" description="Response regulatory" evidence="7">
    <location>
        <begin position="5"/>
        <end position="119"/>
    </location>
</feature>
<keyword evidence="4" id="KW-0238">DNA-binding</keyword>
<dbReference type="SMART" id="SM00448">
    <property type="entry name" value="REC"/>
    <property type="match status" value="1"/>
</dbReference>
<dbReference type="PANTHER" id="PTHR44591">
    <property type="entry name" value="STRESS RESPONSE REGULATOR PROTEIN 1"/>
    <property type="match status" value="1"/>
</dbReference>
<keyword evidence="5" id="KW-0804">Transcription</keyword>
<protein>
    <recommendedName>
        <fullName evidence="7">Response regulatory domain-containing protein</fullName>
    </recommendedName>
</protein>
<dbReference type="InterPro" id="IPR050595">
    <property type="entry name" value="Bact_response_regulator"/>
</dbReference>
<dbReference type="Gene3D" id="3.40.50.2300">
    <property type="match status" value="1"/>
</dbReference>
<dbReference type="PANTHER" id="PTHR44591:SF3">
    <property type="entry name" value="RESPONSE REGULATORY DOMAIN-CONTAINING PROTEIN"/>
    <property type="match status" value="1"/>
</dbReference>
<dbReference type="InterPro" id="IPR001789">
    <property type="entry name" value="Sig_transdc_resp-reg_receiver"/>
</dbReference>
<dbReference type="Pfam" id="PF00072">
    <property type="entry name" value="Response_reg"/>
    <property type="match status" value="1"/>
</dbReference>
<keyword evidence="1 6" id="KW-0597">Phosphoprotein</keyword>
<gene>
    <name evidence="8" type="ORF">AUJ66_03710</name>
</gene>
<evidence type="ECO:0000256" key="5">
    <source>
        <dbReference type="ARBA" id="ARBA00023163"/>
    </source>
</evidence>
<comment type="caution">
    <text evidence="8">The sequence shown here is derived from an EMBL/GenBank/DDBJ whole genome shotgun (WGS) entry which is preliminary data.</text>
</comment>
<evidence type="ECO:0000256" key="6">
    <source>
        <dbReference type="PROSITE-ProRule" id="PRU00169"/>
    </source>
</evidence>
<sequence length="121" mass="14003">MNLAKILIVDDNPEILKMLQSRLESEGYAVINASDGHEALKKISLEKPDLVLLDIFIPEMDGIDILKILREENPQLPVIIITAFPSEETRRIAEEYKVFAYFKKPFQFEELRETIEESLKI</sequence>
<dbReference type="FunFam" id="3.40.50.2300:FF:000001">
    <property type="entry name" value="DNA-binding response regulator PhoB"/>
    <property type="match status" value="1"/>
</dbReference>
<dbReference type="InterPro" id="IPR011006">
    <property type="entry name" value="CheY-like_superfamily"/>
</dbReference>
<dbReference type="GO" id="GO:0003677">
    <property type="term" value="F:DNA binding"/>
    <property type="evidence" value="ECO:0007669"/>
    <property type="project" value="UniProtKB-KW"/>
</dbReference>
<dbReference type="EMBL" id="MNUO01000053">
    <property type="protein sequence ID" value="OIN97309.1"/>
    <property type="molecule type" value="Genomic_DNA"/>
</dbReference>
<feature type="modified residue" description="4-aspartylphosphate" evidence="6">
    <location>
        <position position="54"/>
    </location>
</feature>
<dbReference type="PROSITE" id="PS50110">
    <property type="entry name" value="RESPONSE_REGULATORY"/>
    <property type="match status" value="1"/>
</dbReference>
<organism evidence="8 9">
    <name type="scientific">Candidatus Desantisbacteria bacterium CG1_02_38_46</name>
    <dbReference type="NCBI Taxonomy" id="1817893"/>
    <lineage>
        <taxon>Bacteria</taxon>
        <taxon>Candidatus Desantisiibacteriota</taxon>
    </lineage>
</organism>
<evidence type="ECO:0000313" key="8">
    <source>
        <dbReference type="EMBL" id="OIN97309.1"/>
    </source>
</evidence>
<dbReference type="STRING" id="1817893.AUJ66_03710"/>
<dbReference type="AlphaFoldDB" id="A0A1J4SGA3"/>
<name>A0A1J4SGA3_9BACT</name>